<dbReference type="AlphaFoldDB" id="A0A6A4HII6"/>
<dbReference type="OrthoDB" id="432234at2759"/>
<feature type="region of interest" description="Disordered" evidence="1">
    <location>
        <begin position="307"/>
        <end position="329"/>
    </location>
</feature>
<reference evidence="2" key="1">
    <citation type="journal article" date="2019" name="Environ. Microbiol.">
        <title>Fungal ecological strategies reflected in gene transcription - a case study of two litter decomposers.</title>
        <authorList>
            <person name="Barbi F."/>
            <person name="Kohler A."/>
            <person name="Barry K."/>
            <person name="Baskaran P."/>
            <person name="Daum C."/>
            <person name="Fauchery L."/>
            <person name="Ihrmark K."/>
            <person name="Kuo A."/>
            <person name="LaButti K."/>
            <person name="Lipzen A."/>
            <person name="Morin E."/>
            <person name="Grigoriev I.V."/>
            <person name="Henrissat B."/>
            <person name="Lindahl B."/>
            <person name="Martin F."/>
        </authorList>
    </citation>
    <scope>NUCLEOTIDE SEQUENCE</scope>
    <source>
        <strain evidence="2">JB14</strain>
    </source>
</reference>
<dbReference type="InterPro" id="IPR027417">
    <property type="entry name" value="P-loop_NTPase"/>
</dbReference>
<dbReference type="Proteomes" id="UP000799118">
    <property type="component" value="Unassembled WGS sequence"/>
</dbReference>
<evidence type="ECO:0000313" key="3">
    <source>
        <dbReference type="Proteomes" id="UP000799118"/>
    </source>
</evidence>
<protein>
    <submittedName>
        <fullName evidence="2">Uncharacterized protein</fullName>
    </submittedName>
</protein>
<name>A0A6A4HII6_9AGAR</name>
<dbReference type="EMBL" id="ML769490">
    <property type="protein sequence ID" value="KAE9397896.1"/>
    <property type="molecule type" value="Genomic_DNA"/>
</dbReference>
<feature type="region of interest" description="Disordered" evidence="1">
    <location>
        <begin position="446"/>
        <end position="489"/>
    </location>
</feature>
<organism evidence="2 3">
    <name type="scientific">Gymnopus androsaceus JB14</name>
    <dbReference type="NCBI Taxonomy" id="1447944"/>
    <lineage>
        <taxon>Eukaryota</taxon>
        <taxon>Fungi</taxon>
        <taxon>Dikarya</taxon>
        <taxon>Basidiomycota</taxon>
        <taxon>Agaricomycotina</taxon>
        <taxon>Agaricomycetes</taxon>
        <taxon>Agaricomycetidae</taxon>
        <taxon>Agaricales</taxon>
        <taxon>Marasmiineae</taxon>
        <taxon>Omphalotaceae</taxon>
        <taxon>Gymnopus</taxon>
    </lineage>
</organism>
<keyword evidence="3" id="KW-1185">Reference proteome</keyword>
<dbReference type="PANTHER" id="PTHR23274:SF51">
    <property type="entry name" value="OS03G0423850 PROTEIN"/>
    <property type="match status" value="1"/>
</dbReference>
<sequence length="853" mass="95332">MTSDENHQAVAIVGTNAVRHAMNDWKVLSMCCKDGTPELIVCAAHVHYLPANAVSTSPSADWIFPTKHIQEQLLCLDISSFSLDKPLPGLLKIYIGMPVILKHNNISTELGITNGASGIIRKIDTKIDANGLTYCTGALVEFPDSNVQLSGLPPKYFPIKVKTWKCTTTVVDESSKKMHIVFYRQQLPLQPGFALTGVSAQGKTMSVVFCELHAGQYQVYVSASRATSQEGLFIAKPVSLHDLNEPPLPLNLWFEHRNFQQLEHNTMVKWGYIQGPMVQVQDSEYELGQKGSVEYKYLFALGKSGTTSASKHKRNAAGNDSRKKRQRLVSEQDLEQVASTHAMTADYRFSSLASVSQKKVSVFKKPTSSSQHTNLDMHPLLLFHFQSTASLHPTALLEIPVPFASVFMHYVLRMVVYFGNGNFNCRLVLNNNSCCGYDGTNVGGQLEFGQDTDAGTSQPELNPGSPSPIPLPTTDEHPNSNNSDTSGDDDDFNALTALFSDTNDLETTVNNVCDHVYSKYTPPRLLLSNFGMTWKARLFQMFPATFPTGLPGRLVAQMVLLGFSMRRISFRRTCSPVAFAMEATTGGHKIGDYFDLNVFDNQITLKNFSKTRLCTYLRSLPTIDTNGVGYNHAELEVITHSNLRFDRFGGFLSVVFDKFLSQNKELDEDLYPDGGVQNNGWVRLLGGYYSLPLVSDFMFTNVPRALSAAVPMTAADIRAEMYRLEKECNLAAFRCDLTCERKGLYRELACTVNLGQVRFTIHKIYDRQGEIIHPVEYKDNMPVGTWVAVEVQPIFSSWDMSRALKDSNTTKKNPGRYSQLHYAIEKKKKIEQDIKERQLAEQTHARDRTVASQ</sequence>
<gene>
    <name evidence="2" type="ORF">BT96DRAFT_940545</name>
</gene>
<dbReference type="GO" id="GO:0005657">
    <property type="term" value="C:replication fork"/>
    <property type="evidence" value="ECO:0007669"/>
    <property type="project" value="TreeGrafter"/>
</dbReference>
<dbReference type="SUPFAM" id="SSF52540">
    <property type="entry name" value="P-loop containing nucleoside triphosphate hydrolases"/>
    <property type="match status" value="1"/>
</dbReference>
<accession>A0A6A4HII6</accession>
<proteinExistence type="predicted"/>
<evidence type="ECO:0000256" key="1">
    <source>
        <dbReference type="SAM" id="MobiDB-lite"/>
    </source>
</evidence>
<dbReference type="GO" id="GO:0006260">
    <property type="term" value="P:DNA replication"/>
    <property type="evidence" value="ECO:0007669"/>
    <property type="project" value="TreeGrafter"/>
</dbReference>
<dbReference type="PANTHER" id="PTHR23274">
    <property type="entry name" value="DNA HELICASE-RELATED"/>
    <property type="match status" value="1"/>
</dbReference>
<evidence type="ECO:0000313" key="2">
    <source>
        <dbReference type="EMBL" id="KAE9397896.1"/>
    </source>
</evidence>